<feature type="transmembrane region" description="Helical" evidence="1">
    <location>
        <begin position="36"/>
        <end position="56"/>
    </location>
</feature>
<reference evidence="2 3" key="1">
    <citation type="submission" date="2020-02" db="EMBL/GenBank/DDBJ databases">
        <authorList>
            <person name="Ferguson B K."/>
        </authorList>
    </citation>
    <scope>NUCLEOTIDE SEQUENCE [LARGE SCALE GENOMIC DNA]</scope>
</reference>
<name>A0A6H5GFV2_9HEMI</name>
<evidence type="ECO:0000256" key="1">
    <source>
        <dbReference type="SAM" id="Phobius"/>
    </source>
</evidence>
<dbReference type="EMBL" id="CADCXU010010149">
    <property type="protein sequence ID" value="CAB0000869.1"/>
    <property type="molecule type" value="Genomic_DNA"/>
</dbReference>
<evidence type="ECO:0000313" key="3">
    <source>
        <dbReference type="Proteomes" id="UP000479000"/>
    </source>
</evidence>
<keyword evidence="1" id="KW-1133">Transmembrane helix</keyword>
<keyword evidence="1" id="KW-0812">Transmembrane</keyword>
<keyword evidence="3" id="KW-1185">Reference proteome</keyword>
<keyword evidence="1" id="KW-0472">Membrane</keyword>
<organism evidence="2 3">
    <name type="scientific">Nesidiocoris tenuis</name>
    <dbReference type="NCBI Taxonomy" id="355587"/>
    <lineage>
        <taxon>Eukaryota</taxon>
        <taxon>Metazoa</taxon>
        <taxon>Ecdysozoa</taxon>
        <taxon>Arthropoda</taxon>
        <taxon>Hexapoda</taxon>
        <taxon>Insecta</taxon>
        <taxon>Pterygota</taxon>
        <taxon>Neoptera</taxon>
        <taxon>Paraneoptera</taxon>
        <taxon>Hemiptera</taxon>
        <taxon>Heteroptera</taxon>
        <taxon>Panheteroptera</taxon>
        <taxon>Cimicomorpha</taxon>
        <taxon>Miridae</taxon>
        <taxon>Dicyphina</taxon>
        <taxon>Nesidiocoris</taxon>
    </lineage>
</organism>
<gene>
    <name evidence="2" type="ORF">NTEN_LOCUS6656</name>
</gene>
<dbReference type="AlphaFoldDB" id="A0A6H5GFV2"/>
<protein>
    <submittedName>
        <fullName evidence="2">Uncharacterized protein</fullName>
    </submittedName>
</protein>
<evidence type="ECO:0000313" key="2">
    <source>
        <dbReference type="EMBL" id="CAB0000869.1"/>
    </source>
</evidence>
<dbReference type="Proteomes" id="UP000479000">
    <property type="component" value="Unassembled WGS sequence"/>
</dbReference>
<proteinExistence type="predicted"/>
<feature type="transmembrane region" description="Helical" evidence="1">
    <location>
        <begin position="12"/>
        <end position="29"/>
    </location>
</feature>
<accession>A0A6H5GFV2</accession>
<sequence length="463" mass="53041">MDMEPMSENLLFIVMAGNMMLISINYLYYRKFIDDFFTTLAHVSLLLHVSLLDAIVPHEQHSKLCSLVYRVFRNDRMRIANCQPRISRSDRQGEAHLQTQVTSRICERRKSRQRNILGNTILEKLYKCNRLGTFSERCRLNAYRHWPIAHKLAVGSSSDFVHFGDVLKQRDERIRFPARDFPPPQVFVQVVARLQRADSVLPQFLQVRKPERVGGKFDVVCDDFVEEAVVAEAREAFPLFGQQQRARLDVLLQMVDHHAVVELFEHFDPIVACAHFQHHQYVDVVFDPSVRIVEFAYPHLVDDHLAALASDPAQAGQFVVFAFDRVDTHFPRIGPPIDDYRRVDRVLTADNNFGQRLFYGEHPNETIRRQENLLAAELAPFEPCALDGRRLVVIGALEQAVEIVGEREFHVDVAPGADLGLGYEPVLVQEVPRGHLFAEYARQLEHVHLPLSLSAVVTTGNII</sequence>